<evidence type="ECO:0000256" key="1">
    <source>
        <dbReference type="SAM" id="Phobius"/>
    </source>
</evidence>
<dbReference type="AlphaFoldDB" id="A0A1W6K0P8"/>
<name>A0A1W6K0P8_9CREN</name>
<dbReference type="KEGG" id="aman:B6F84_09055"/>
<keyword evidence="1" id="KW-1133">Transmembrane helix</keyword>
<proteinExistence type="predicted"/>
<dbReference type="EMBL" id="CP020477">
    <property type="protein sequence ID" value="ARM76151.1"/>
    <property type="molecule type" value="Genomic_DNA"/>
</dbReference>
<evidence type="ECO:0000313" key="3">
    <source>
        <dbReference type="Proteomes" id="UP000193404"/>
    </source>
</evidence>
<evidence type="ECO:0000313" key="2">
    <source>
        <dbReference type="EMBL" id="ARM76151.1"/>
    </source>
</evidence>
<gene>
    <name evidence="2" type="ORF">B6F84_09055</name>
</gene>
<sequence>MIKMNKLVISLLSIFILSLFLISEFNTVAYSDIPLPLKMAVNEEIATLWEKSPTGTYAFYEAKSIPNSYWLDDNSKFLEAIASYWNSYSTYVDDILQFLQEGDVGGYFIKRFEYPFAQFYEKICGDLIGYTNGYYWIWYNQSNTLQGLRVSTYYNPTLTVAYLQSVVIQEPNGILVNPCEATENPIVDGGFSGSGGQNPPWELLNISAWGNDTKTSLDNSAKTYLNLTGPALFGTPSEQLQYNYPIVNVLPQAITLIKGTKYLGQTNPNDQFMDFNITLYIQSSSINRIYLIFVWENASGSFIQTNIPVYFTADGQWQDINVPIPNSVYPKYWNLGTLSAYPFLIGIGIYVPGATSTQTRNTGIYVASISTLYPTTYAPQFNVIKTQNYVAFNYTFTSNSGSQYWWAYLLQKNNMILALAEIQNGSTLYFGFNGLSTIGSGYQYMFTQKFGYIKNYQDSSNISWTYFANVNIGQWLLLNTSYAPNWIGDYNLLFIFPLANYTEYNSQFGHFGPYTVYFGPPYEIRNTLYMNSTFETPAGYYQWFQIAYEGNGTSLVGFDFIPSVDWIPCPNTVVKNILDGPSYWKYAIVGEDYYEGQIIYALALLGKYGNTQALSMAEQSWQAYYNELKWSNGKTYTSSLARFILATIVLYNTTHNSIYLDALNQLGSWLLQYQSSNRYTYYNISMWYHKDNYVTNINGYNTYGYIINTTSGMDVGTVISGSSIAINFFEDIPLNTSYAIRLYNKPYKALLPPTLSNDLNVSGILTTILYFNGGGTDTEANVTITVQIAYNGQVLQTIGSSIFTNVQIQAGGKSGSTPYYPVTFHIPVLTNVEAPSGSTLIVGINVKAPQKVYMLVDSTNGPSNVTIPFSWPNPFYGLFTIPKLLNPIIKYPMSNYCLDVTSMSGQALMSLYYLTHNQTYLTHALMIEQGLHYSEEPFLNWSDMKGNISINYRIWIYYNYSTIQSDYDTYMDELLSEYADAIGNQTLADLAISRMWERTTLDYPYYMAYYVSDNRTDGQINSETQPWGIVAEEDYIQAWDYPKIQLFYANFSNGNYLENQTWNGSALILHIYAHYPQNLSLYFLTGITNFNIFINGQAFNYRANHELLQFTANLKIGQNTIIIIAKQINTTTTNTSTTLKSSLNFFPISIAFIVGISLLILFYLAKRSKK</sequence>
<keyword evidence="3" id="KW-1185">Reference proteome</keyword>
<feature type="transmembrane region" description="Helical" evidence="1">
    <location>
        <begin position="1145"/>
        <end position="1165"/>
    </location>
</feature>
<keyword evidence="1" id="KW-0812">Transmembrane</keyword>
<organism evidence="2 3">
    <name type="scientific">Acidianus manzaensis</name>
    <dbReference type="NCBI Taxonomy" id="282676"/>
    <lineage>
        <taxon>Archaea</taxon>
        <taxon>Thermoproteota</taxon>
        <taxon>Thermoprotei</taxon>
        <taxon>Sulfolobales</taxon>
        <taxon>Sulfolobaceae</taxon>
        <taxon>Acidianus</taxon>
    </lineage>
</organism>
<reference evidence="2 3" key="1">
    <citation type="submission" date="2017-03" db="EMBL/GenBank/DDBJ databases">
        <title>Sulfur activation and transportation mechanism of thermophilic Archaea Acidianus manzaensis YN-25.</title>
        <authorList>
            <person name="Ma Y."/>
            <person name="Yang Y."/>
            <person name="Xia J."/>
        </authorList>
    </citation>
    <scope>NUCLEOTIDE SEQUENCE [LARGE SCALE GENOMIC DNA]</scope>
    <source>
        <strain evidence="2 3">YN-25</strain>
    </source>
</reference>
<protein>
    <submittedName>
        <fullName evidence="2">Uncharacterized protein</fullName>
    </submittedName>
</protein>
<accession>A0A1W6K0P8</accession>
<keyword evidence="1" id="KW-0472">Membrane</keyword>
<dbReference type="Proteomes" id="UP000193404">
    <property type="component" value="Chromosome"/>
</dbReference>